<proteinExistence type="predicted"/>
<dbReference type="Proteomes" id="UP000254174">
    <property type="component" value="Unassembled WGS sequence"/>
</dbReference>
<sequence length="55" mass="6209">MQVLPPSSTGGPSRLFIMRPVATTLLMVAILLAGIIVIEPCPFRRCRKWTIRPFR</sequence>
<name>A0A377D771_ECOLX</name>
<feature type="transmembrane region" description="Helical" evidence="1">
    <location>
        <begin position="16"/>
        <end position="38"/>
    </location>
</feature>
<evidence type="ECO:0000256" key="1">
    <source>
        <dbReference type="SAM" id="Phobius"/>
    </source>
</evidence>
<organism evidence="2 3">
    <name type="scientific">Escherichia coli</name>
    <dbReference type="NCBI Taxonomy" id="562"/>
    <lineage>
        <taxon>Bacteria</taxon>
        <taxon>Pseudomonadati</taxon>
        <taxon>Pseudomonadota</taxon>
        <taxon>Gammaproteobacteria</taxon>
        <taxon>Enterobacterales</taxon>
        <taxon>Enterobacteriaceae</taxon>
        <taxon>Escherichia</taxon>
    </lineage>
</organism>
<reference evidence="2 3" key="1">
    <citation type="submission" date="2018-06" db="EMBL/GenBank/DDBJ databases">
        <authorList>
            <consortium name="Pathogen Informatics"/>
            <person name="Doyle S."/>
        </authorList>
    </citation>
    <scope>NUCLEOTIDE SEQUENCE [LARGE SCALE GENOMIC DNA]</scope>
    <source>
        <strain evidence="2 3">NCTC7922</strain>
    </source>
</reference>
<keyword evidence="1" id="KW-1133">Transmembrane helix</keyword>
<dbReference type="AlphaFoldDB" id="A0A377D771"/>
<evidence type="ECO:0000313" key="2">
    <source>
        <dbReference type="EMBL" id="STM16439.1"/>
    </source>
</evidence>
<keyword evidence="1" id="KW-0472">Membrane</keyword>
<protein>
    <submittedName>
        <fullName evidence="2">Multidrug resistance protein</fullName>
    </submittedName>
</protein>
<keyword evidence="1" id="KW-0812">Transmembrane</keyword>
<evidence type="ECO:0000313" key="3">
    <source>
        <dbReference type="Proteomes" id="UP000254174"/>
    </source>
</evidence>
<gene>
    <name evidence="2" type="primary">mdtB_1</name>
    <name evidence="2" type="ORF">NCTC7922_02844</name>
</gene>
<dbReference type="EMBL" id="UGFC01000006">
    <property type="protein sequence ID" value="STM16439.1"/>
    <property type="molecule type" value="Genomic_DNA"/>
</dbReference>
<accession>A0A377D771</accession>